<dbReference type="STRING" id="1798384.A3D03_03785"/>
<dbReference type="PANTHER" id="PTHR45674">
    <property type="entry name" value="DNA LIGASE 1/3 FAMILY MEMBER"/>
    <property type="match status" value="1"/>
</dbReference>
<evidence type="ECO:0000313" key="7">
    <source>
        <dbReference type="Proteomes" id="UP000177092"/>
    </source>
</evidence>
<protein>
    <recommendedName>
        <fullName evidence="2">DNA ligase (ATP)</fullName>
        <ecNumber evidence="2">6.5.1.1</ecNumber>
    </recommendedName>
</protein>
<dbReference type="PANTHER" id="PTHR45674:SF4">
    <property type="entry name" value="DNA LIGASE 1"/>
    <property type="match status" value="1"/>
</dbReference>
<dbReference type="AlphaFoldDB" id="A0A1F6ACX8"/>
<dbReference type="InterPro" id="IPR012340">
    <property type="entry name" value="NA-bd_OB-fold"/>
</dbReference>
<dbReference type="Gene3D" id="2.40.50.140">
    <property type="entry name" value="Nucleic acid-binding proteins"/>
    <property type="match status" value="1"/>
</dbReference>
<dbReference type="GO" id="GO:0006273">
    <property type="term" value="P:lagging strand elongation"/>
    <property type="evidence" value="ECO:0007669"/>
    <property type="project" value="TreeGrafter"/>
</dbReference>
<dbReference type="GO" id="GO:0005524">
    <property type="term" value="F:ATP binding"/>
    <property type="evidence" value="ECO:0007669"/>
    <property type="project" value="InterPro"/>
</dbReference>
<keyword evidence="3" id="KW-0436">Ligase</keyword>
<sequence length="235" mass="26560">MRYLTSSSSCQAGSGTIELEQILNQVQDDKFVMPIILLSELKIVKSASEIDEYFEEQAGKGLEGIMAKKLDGTYRAGSRDFNWIKYKKSYSSKLSDTVDAVVMGYDLGQGKRTGFGIGGFLIGVLDQRKDTFVTMAKIGTGLTDEEWKTLKVQSSKFKVQDKPKNYEVNKMMDCDVWINPHIVVEIRADEITKSPVHTANFALRFPRLERFRQDKSPNEVTTLSEIEKIYKSQSA</sequence>
<dbReference type="InterPro" id="IPR012310">
    <property type="entry name" value="DNA_ligase_ATP-dep_cent"/>
</dbReference>
<accession>A0A1F6ACX8</accession>
<comment type="similarity">
    <text evidence="1">Belongs to the ATP-dependent DNA ligase family.</text>
</comment>
<dbReference type="SUPFAM" id="SSF50249">
    <property type="entry name" value="Nucleic acid-binding proteins"/>
    <property type="match status" value="1"/>
</dbReference>
<dbReference type="PROSITE" id="PS50160">
    <property type="entry name" value="DNA_LIGASE_A3"/>
    <property type="match status" value="1"/>
</dbReference>
<evidence type="ECO:0000259" key="5">
    <source>
        <dbReference type="PROSITE" id="PS50160"/>
    </source>
</evidence>
<reference evidence="6 7" key="1">
    <citation type="journal article" date="2016" name="Nat. Commun.">
        <title>Thousands of microbial genomes shed light on interconnected biogeochemical processes in an aquifer system.</title>
        <authorList>
            <person name="Anantharaman K."/>
            <person name="Brown C.T."/>
            <person name="Hug L.A."/>
            <person name="Sharon I."/>
            <person name="Castelle C.J."/>
            <person name="Probst A.J."/>
            <person name="Thomas B.C."/>
            <person name="Singh A."/>
            <person name="Wilkins M.J."/>
            <person name="Karaoz U."/>
            <person name="Brodie E.L."/>
            <person name="Williams K.H."/>
            <person name="Hubbard S.S."/>
            <person name="Banfield J.F."/>
        </authorList>
    </citation>
    <scope>NUCLEOTIDE SEQUENCE [LARGE SCALE GENOMIC DNA]</scope>
</reference>
<dbReference type="GO" id="GO:0006310">
    <property type="term" value="P:DNA recombination"/>
    <property type="evidence" value="ECO:0007669"/>
    <property type="project" value="InterPro"/>
</dbReference>
<dbReference type="SUPFAM" id="SSF56091">
    <property type="entry name" value="DNA ligase/mRNA capping enzyme, catalytic domain"/>
    <property type="match status" value="1"/>
</dbReference>
<gene>
    <name evidence="6" type="ORF">A3D03_03785</name>
</gene>
<comment type="catalytic activity">
    <reaction evidence="4">
        <text>ATP + (deoxyribonucleotide)n-3'-hydroxyl + 5'-phospho-(deoxyribonucleotide)m = (deoxyribonucleotide)n+m + AMP + diphosphate.</text>
        <dbReference type="EC" id="6.5.1.1"/>
    </reaction>
</comment>
<evidence type="ECO:0000256" key="1">
    <source>
        <dbReference type="ARBA" id="ARBA00007572"/>
    </source>
</evidence>
<dbReference type="InterPro" id="IPR050191">
    <property type="entry name" value="ATP-dep_DNA_ligase"/>
</dbReference>
<name>A0A1F6ACX8_9BACT</name>
<organism evidence="6 7">
    <name type="scientific">Candidatus Gottesmanbacteria bacterium RIFCSPHIGHO2_02_FULL_40_13</name>
    <dbReference type="NCBI Taxonomy" id="1798384"/>
    <lineage>
        <taxon>Bacteria</taxon>
        <taxon>Candidatus Gottesmaniibacteriota</taxon>
    </lineage>
</organism>
<dbReference type="GO" id="GO:0006281">
    <property type="term" value="P:DNA repair"/>
    <property type="evidence" value="ECO:0007669"/>
    <property type="project" value="InterPro"/>
</dbReference>
<evidence type="ECO:0000256" key="3">
    <source>
        <dbReference type="ARBA" id="ARBA00022598"/>
    </source>
</evidence>
<dbReference type="Gene3D" id="3.30.1490.70">
    <property type="match status" value="1"/>
</dbReference>
<evidence type="ECO:0000313" key="6">
    <source>
        <dbReference type="EMBL" id="OGG22436.1"/>
    </source>
</evidence>
<dbReference type="GO" id="GO:0003910">
    <property type="term" value="F:DNA ligase (ATP) activity"/>
    <property type="evidence" value="ECO:0007669"/>
    <property type="project" value="UniProtKB-EC"/>
</dbReference>
<evidence type="ECO:0000256" key="2">
    <source>
        <dbReference type="ARBA" id="ARBA00012727"/>
    </source>
</evidence>
<comment type="caution">
    <text evidence="6">The sequence shown here is derived from an EMBL/GenBank/DDBJ whole genome shotgun (WGS) entry which is preliminary data.</text>
</comment>
<proteinExistence type="inferred from homology"/>
<feature type="domain" description="ATP-dependent DNA ligase family profile" evidence="5">
    <location>
        <begin position="19"/>
        <end position="114"/>
    </location>
</feature>
<dbReference type="Pfam" id="PF04679">
    <property type="entry name" value="DNA_ligase_A_C"/>
    <property type="match status" value="1"/>
</dbReference>
<dbReference type="Pfam" id="PF01068">
    <property type="entry name" value="DNA_ligase_A_M"/>
    <property type="match status" value="1"/>
</dbReference>
<dbReference type="Proteomes" id="UP000177092">
    <property type="component" value="Unassembled WGS sequence"/>
</dbReference>
<dbReference type="EC" id="6.5.1.1" evidence="2"/>
<evidence type="ECO:0000256" key="4">
    <source>
        <dbReference type="ARBA" id="ARBA00034003"/>
    </source>
</evidence>
<dbReference type="InterPro" id="IPR012309">
    <property type="entry name" value="DNA_ligase_ATP-dep_C"/>
</dbReference>
<dbReference type="EMBL" id="MFJN01000002">
    <property type="protein sequence ID" value="OGG22436.1"/>
    <property type="molecule type" value="Genomic_DNA"/>
</dbReference>